<feature type="chain" id="PRO_5046383658" evidence="2">
    <location>
        <begin position="25"/>
        <end position="190"/>
    </location>
</feature>
<reference evidence="4 5" key="1">
    <citation type="submission" date="2020-09" db="EMBL/GenBank/DDBJ databases">
        <title>Marinomonas sp. nov., isolated from the cysticercosis algae of Qingdao, China.</title>
        <authorList>
            <person name="Sun X."/>
        </authorList>
    </citation>
    <scope>NUCLEOTIDE SEQUENCE [LARGE SCALE GENOMIC DNA]</scope>
    <source>
        <strain evidence="4 5">SM2066</strain>
    </source>
</reference>
<evidence type="ECO:0000313" key="4">
    <source>
        <dbReference type="EMBL" id="MBD5769510.1"/>
    </source>
</evidence>
<dbReference type="EMBL" id="JACYFC010000001">
    <property type="protein sequence ID" value="MBD5769510.1"/>
    <property type="molecule type" value="Genomic_DNA"/>
</dbReference>
<organism evidence="4 5">
    <name type="scientific">Marinomonas colpomeniae</name>
    <dbReference type="NCBI Taxonomy" id="2774408"/>
    <lineage>
        <taxon>Bacteria</taxon>
        <taxon>Pseudomonadati</taxon>
        <taxon>Pseudomonadota</taxon>
        <taxon>Gammaproteobacteria</taxon>
        <taxon>Oceanospirillales</taxon>
        <taxon>Oceanospirillaceae</taxon>
        <taxon>Marinomonas</taxon>
    </lineage>
</organism>
<keyword evidence="5" id="KW-1185">Reference proteome</keyword>
<name>A0ABR8NV84_9GAMM</name>
<keyword evidence="1 2" id="KW-0732">Signal</keyword>
<feature type="domain" description="Outer membrane protein beta-barrel" evidence="3">
    <location>
        <begin position="14"/>
        <end position="190"/>
    </location>
</feature>
<evidence type="ECO:0000256" key="1">
    <source>
        <dbReference type="ARBA" id="ARBA00022729"/>
    </source>
</evidence>
<dbReference type="Pfam" id="PF13505">
    <property type="entry name" value="OMP_b-brl"/>
    <property type="match status" value="1"/>
</dbReference>
<evidence type="ECO:0000259" key="3">
    <source>
        <dbReference type="Pfam" id="PF13505"/>
    </source>
</evidence>
<accession>A0ABR8NV84</accession>
<gene>
    <name evidence="4" type="ORF">IF202_00460</name>
</gene>
<dbReference type="InterPro" id="IPR027385">
    <property type="entry name" value="Beta-barrel_OMP"/>
</dbReference>
<comment type="caution">
    <text evidence="4">The sequence shown here is derived from an EMBL/GenBank/DDBJ whole genome shotgun (WGS) entry which is preliminary data.</text>
</comment>
<proteinExistence type="predicted"/>
<protein>
    <submittedName>
        <fullName evidence="4">Porin family protein</fullName>
    </submittedName>
</protein>
<dbReference type="Gene3D" id="2.40.160.20">
    <property type="match status" value="1"/>
</dbReference>
<sequence>MKTSTLGIIGSMALASTLSSVALAESSQANTSGLYIGGNYGYLKVESDDDFDDSNDVTQGIIGYRFNPFLAVEGSHINFGRYGGSLANAETKGYTAALKGTLPITETVEIFVKGGQLWHETDYNVAGFSGSSDDKSLFAGAGVSFNVTENLLVNAQYTWYDVDINADNVSSDSKFETDFNQASVGAEYRF</sequence>
<dbReference type="SUPFAM" id="SSF56925">
    <property type="entry name" value="OMPA-like"/>
    <property type="match status" value="1"/>
</dbReference>
<evidence type="ECO:0000313" key="5">
    <source>
        <dbReference type="Proteomes" id="UP000604161"/>
    </source>
</evidence>
<dbReference type="InterPro" id="IPR011250">
    <property type="entry name" value="OMP/PagP_B-barrel"/>
</dbReference>
<dbReference type="RefSeq" id="WP_191592912.1">
    <property type="nucleotide sequence ID" value="NZ_JACYFC010000001.1"/>
</dbReference>
<dbReference type="Proteomes" id="UP000604161">
    <property type="component" value="Unassembled WGS sequence"/>
</dbReference>
<evidence type="ECO:0000256" key="2">
    <source>
        <dbReference type="SAM" id="SignalP"/>
    </source>
</evidence>
<feature type="signal peptide" evidence="2">
    <location>
        <begin position="1"/>
        <end position="24"/>
    </location>
</feature>